<gene>
    <name evidence="1" type="ORF">HXK03_05785</name>
</gene>
<evidence type="ECO:0000313" key="2">
    <source>
        <dbReference type="Proteomes" id="UP000718630"/>
    </source>
</evidence>
<comment type="caution">
    <text evidence="1">The sequence shown here is derived from an EMBL/GenBank/DDBJ whole genome shotgun (WGS) entry which is preliminary data.</text>
</comment>
<name>A0A929QXX1_9ACTO</name>
<accession>A0A929QXX1</accession>
<organism evidence="1 2">
    <name type="scientific">Schaalia georgiae</name>
    <dbReference type="NCBI Taxonomy" id="52768"/>
    <lineage>
        <taxon>Bacteria</taxon>
        <taxon>Bacillati</taxon>
        <taxon>Actinomycetota</taxon>
        <taxon>Actinomycetes</taxon>
        <taxon>Actinomycetales</taxon>
        <taxon>Actinomycetaceae</taxon>
        <taxon>Schaalia</taxon>
    </lineage>
</organism>
<evidence type="ECO:0000313" key="1">
    <source>
        <dbReference type="EMBL" id="MBF0940369.1"/>
    </source>
</evidence>
<dbReference type="Proteomes" id="UP000718630">
    <property type="component" value="Unassembled WGS sequence"/>
</dbReference>
<sequence length="228" mass="25119">MKRILQILLVVVALCAAVVLFLEVSHAMEDQRAYKPVLYLYPEQEQAVTVTLDLEGTLDTVYPAPDQATSADGRTRASWTVDAAPDGTLTDASGREYPSLFWDATMALPEPDSGFVVSRDEAVPFLEDKLAQLGLSDREAADFIAFWAPRIRSHEYTFVSFDASAYTQRASYGFTDASGEQIVPDTFIRVFMTIREADASTVVRPQTLTPPPPRAGFTAVEWGGTEQL</sequence>
<proteinExistence type="predicted"/>
<reference evidence="1" key="1">
    <citation type="submission" date="2020-04" db="EMBL/GenBank/DDBJ databases">
        <title>Deep metagenomics examines the oral microbiome during advanced dental caries in children, revealing novel taxa and co-occurrences with host molecules.</title>
        <authorList>
            <person name="Baker J.L."/>
            <person name="Morton J.T."/>
            <person name="Dinis M."/>
            <person name="Alvarez R."/>
            <person name="Tran N.C."/>
            <person name="Knight R."/>
            <person name="Edlund A."/>
        </authorList>
    </citation>
    <scope>NUCLEOTIDE SEQUENCE</scope>
    <source>
        <strain evidence="1">JCVI_32_bin.64</strain>
    </source>
</reference>
<protein>
    <submittedName>
        <fullName evidence="1">Uncharacterized protein</fullName>
    </submittedName>
</protein>
<dbReference type="EMBL" id="JABZFZ010000291">
    <property type="protein sequence ID" value="MBF0940369.1"/>
    <property type="molecule type" value="Genomic_DNA"/>
</dbReference>
<dbReference type="AlphaFoldDB" id="A0A929QXX1"/>